<dbReference type="EMBL" id="FNYY01000032">
    <property type="protein sequence ID" value="SEK10272.1"/>
    <property type="molecule type" value="Genomic_DNA"/>
</dbReference>
<keyword evidence="2" id="KW-1185">Reference proteome</keyword>
<protein>
    <submittedName>
        <fullName evidence="1">Uncharacterized protein</fullName>
    </submittedName>
</protein>
<dbReference type="GeneID" id="80821038"/>
<organism evidence="1 2">
    <name type="scientific">Marinovum algicola</name>
    <dbReference type="NCBI Taxonomy" id="42444"/>
    <lineage>
        <taxon>Bacteria</taxon>
        <taxon>Pseudomonadati</taxon>
        <taxon>Pseudomonadota</taxon>
        <taxon>Alphaproteobacteria</taxon>
        <taxon>Rhodobacterales</taxon>
        <taxon>Roseobacteraceae</taxon>
        <taxon>Marinovum</taxon>
    </lineage>
</organism>
<dbReference type="AlphaFoldDB" id="A0A975WF59"/>
<evidence type="ECO:0000313" key="1">
    <source>
        <dbReference type="EMBL" id="SEK10272.1"/>
    </source>
</evidence>
<comment type="caution">
    <text evidence="1">The sequence shown here is derived from an EMBL/GenBank/DDBJ whole genome shotgun (WGS) entry which is preliminary data.</text>
</comment>
<accession>A0A975WF59</accession>
<proteinExistence type="predicted"/>
<reference evidence="1 2" key="1">
    <citation type="submission" date="2016-10" db="EMBL/GenBank/DDBJ databases">
        <authorList>
            <person name="Varghese N."/>
            <person name="Submissions S."/>
        </authorList>
    </citation>
    <scope>NUCLEOTIDE SEQUENCE [LARGE SCALE GENOMIC DNA]</scope>
    <source>
        <strain evidence="1 2">FF3</strain>
    </source>
</reference>
<sequence length="187" mass="20728">MGNDRRYKGLLLDEADFALPRNCDMEALTEAVEGYLVPEFSDEFDRPSLEIIGVVSEGLGQTTACSSDHVRPTWVKPDIEFRDIVLGIAIGLGFPEPLAITTLETGRTDGIEAHLENRIRALVEDRDYDGARMLMEHLSGLRSSGIPGVIEASSFDTRGEDEIVDFRVNNYGPGRRILAEIAFNWGQ</sequence>
<dbReference type="Proteomes" id="UP000182932">
    <property type="component" value="Unassembled WGS sequence"/>
</dbReference>
<name>A0A975WF59_9RHOB</name>
<evidence type="ECO:0000313" key="2">
    <source>
        <dbReference type="Proteomes" id="UP000182932"/>
    </source>
</evidence>
<dbReference type="RefSeq" id="WP_074840145.1">
    <property type="nucleotide sequence ID" value="NZ_FNYY01000032.1"/>
</dbReference>
<gene>
    <name evidence="1" type="ORF">SAMN04487940_13229</name>
</gene>